<feature type="repeat" description="PPR" evidence="3">
    <location>
        <begin position="335"/>
        <end position="369"/>
    </location>
</feature>
<evidence type="ECO:0000313" key="4">
    <source>
        <dbReference type="EMBL" id="VFQ77397.1"/>
    </source>
</evidence>
<dbReference type="Pfam" id="PF13812">
    <property type="entry name" value="PPR_3"/>
    <property type="match status" value="1"/>
</dbReference>
<dbReference type="PANTHER" id="PTHR47933:SF11">
    <property type="entry name" value="PENTATRICOPEPTIDE REPEAT-CONTAINING PROTEIN 2"/>
    <property type="match status" value="1"/>
</dbReference>
<dbReference type="Pfam" id="PF01535">
    <property type="entry name" value="PPR"/>
    <property type="match status" value="3"/>
</dbReference>
<dbReference type="Pfam" id="PF13041">
    <property type="entry name" value="PPR_2"/>
    <property type="match status" value="5"/>
</dbReference>
<reference evidence="4 5" key="1">
    <citation type="submission" date="2018-04" db="EMBL/GenBank/DDBJ databases">
        <authorList>
            <person name="Vogel A."/>
        </authorList>
    </citation>
    <scope>NUCLEOTIDE SEQUENCE [LARGE SCALE GENOMIC DNA]</scope>
</reference>
<dbReference type="EMBL" id="OOIL02001679">
    <property type="protein sequence ID" value="VFQ77397.1"/>
    <property type="molecule type" value="Genomic_DNA"/>
</dbReference>
<dbReference type="PROSITE" id="PS51375">
    <property type="entry name" value="PPR"/>
    <property type="match status" value="12"/>
</dbReference>
<feature type="repeat" description="PPR" evidence="3">
    <location>
        <begin position="300"/>
        <end position="334"/>
    </location>
</feature>
<feature type="repeat" description="PPR" evidence="3">
    <location>
        <begin position="505"/>
        <end position="535"/>
    </location>
</feature>
<dbReference type="AlphaFoldDB" id="A0A484LM13"/>
<dbReference type="PANTHER" id="PTHR47933">
    <property type="entry name" value="PENTATRICOPEPTIDE REPEAT-CONTAINING PROTEIN 1, MITOCHONDRIAL"/>
    <property type="match status" value="1"/>
</dbReference>
<evidence type="ECO:0000256" key="3">
    <source>
        <dbReference type="PROSITE-ProRule" id="PRU00708"/>
    </source>
</evidence>
<feature type="repeat" description="PPR" evidence="3">
    <location>
        <begin position="589"/>
        <end position="623"/>
    </location>
</feature>
<evidence type="ECO:0000256" key="1">
    <source>
        <dbReference type="ARBA" id="ARBA00007626"/>
    </source>
</evidence>
<sequence>MNVAMRHDNYGCDDELNTHDVRLQKELKELRHAQEAEHLAHEEEHRAQKEKIEHMEKSMELIVSRLAAIEGPKKSVVLIILTRVLMAFKKILNRALLQDKKMEVALLSAKAQIVKSSDNSYRIEILDSLVQGLCVTEPEIPCSVLRYCLRIDGIMPSSSTIYLLLYRVCSLGMIDGAIQVLELMSDKRMKYPFDNFVCSFVICAFICFGKPELAVRFYDNAVNSGSLKPNVYTCTSVMSAYCRLGRISDVWSLVEVMGIDGLAPDVVFYSNWMYGYFREGRVQDALERYTKMVEGNITLDTVSYTILIDGFSKEGLVEKAVGFLYKMRKDGLNPNLVTYTAVLQGFCMKGKLDEAFSVLKLVENQGFQMDEFPYVILIDRVCREGDFHGAFELLGEMEKKGVKPGVVTYNAIINGLCKVGRTSDADDLSKGIVGDVITYSTLLHGYIREGNLMGILETRRRLEAADVCLDVVMCNVLIKGLFLMGLLEDARSVYEGMQDSGLEADVGTYSTMIYGYCKADRIDLALQIFDEFRTKYTSSASPNFDKFHKKGSVTVGFSGAVLKALTKYGKVIDAYRLITEAGNSLPAMDAVDYTIVIDGLCKGGQVLRALHLCDFAKSKGVTLSVVTYNCIINGLCHQGFLLDAFRLFDSLEKTNIYPSDITYGTLIATLSKVGLVQDCIMLLEKMLLKNIPVNIHIYNSIISGYIKLGEVQKAVELLRDVETNGFKPDEFTVSAVINGYSHKGDMEGALSFFAEFKDKNILPDYLGFMYLIRGLCAKGRMEESRSILREMLQSEHVSNILDRVDAGTEAESVQKRLNEPYARKALESIEFKNNVLERKSCSEGELETDFENDSRSDRSNIFHPENFDAYYSLIALHCSKGELSKANVLAKCIMSSS</sequence>
<accession>A0A484LM13</accession>
<feature type="repeat" description="PPR" evidence="3">
    <location>
        <begin position="764"/>
        <end position="798"/>
    </location>
</feature>
<proteinExistence type="inferred from homology"/>
<feature type="repeat" description="PPR" evidence="3">
    <location>
        <begin position="694"/>
        <end position="728"/>
    </location>
</feature>
<organism evidence="4 5">
    <name type="scientific">Cuscuta campestris</name>
    <dbReference type="NCBI Taxonomy" id="132261"/>
    <lineage>
        <taxon>Eukaryota</taxon>
        <taxon>Viridiplantae</taxon>
        <taxon>Streptophyta</taxon>
        <taxon>Embryophyta</taxon>
        <taxon>Tracheophyta</taxon>
        <taxon>Spermatophyta</taxon>
        <taxon>Magnoliopsida</taxon>
        <taxon>eudicotyledons</taxon>
        <taxon>Gunneridae</taxon>
        <taxon>Pentapetalae</taxon>
        <taxon>asterids</taxon>
        <taxon>lamiids</taxon>
        <taxon>Solanales</taxon>
        <taxon>Convolvulaceae</taxon>
        <taxon>Cuscuteae</taxon>
        <taxon>Cuscuta</taxon>
        <taxon>Cuscuta subgen. Grammica</taxon>
        <taxon>Cuscuta sect. Cleistogrammica</taxon>
    </lineage>
</organism>
<dbReference type="InterPro" id="IPR051240">
    <property type="entry name" value="Mito_RNA-Proc/Resp"/>
</dbReference>
<evidence type="ECO:0000256" key="2">
    <source>
        <dbReference type="ARBA" id="ARBA00022737"/>
    </source>
</evidence>
<dbReference type="NCBIfam" id="TIGR00756">
    <property type="entry name" value="PPR"/>
    <property type="match status" value="13"/>
</dbReference>
<dbReference type="Gene3D" id="1.25.40.10">
    <property type="entry name" value="Tetratricopeptide repeat domain"/>
    <property type="match status" value="6"/>
</dbReference>
<feature type="repeat" description="PPR" evidence="3">
    <location>
        <begin position="624"/>
        <end position="658"/>
    </location>
</feature>
<feature type="repeat" description="PPR" evidence="3">
    <location>
        <begin position="230"/>
        <end position="264"/>
    </location>
</feature>
<gene>
    <name evidence="4" type="ORF">CCAM_LOCUS19173</name>
</gene>
<protein>
    <recommendedName>
        <fullName evidence="6">Pentacotripeptide-repeat region of PRORP domain-containing protein</fullName>
    </recommendedName>
</protein>
<keyword evidence="5" id="KW-1185">Reference proteome</keyword>
<dbReference type="InterPro" id="IPR002885">
    <property type="entry name" value="PPR_rpt"/>
</dbReference>
<feature type="repeat" description="PPR" evidence="3">
    <location>
        <begin position="470"/>
        <end position="504"/>
    </location>
</feature>
<name>A0A484LM13_9ASTE</name>
<feature type="repeat" description="PPR" evidence="3">
    <location>
        <begin position="729"/>
        <end position="763"/>
    </location>
</feature>
<dbReference type="OrthoDB" id="185373at2759"/>
<dbReference type="InterPro" id="IPR011990">
    <property type="entry name" value="TPR-like_helical_dom_sf"/>
</dbReference>
<feature type="repeat" description="PPR" evidence="3">
    <location>
        <begin position="370"/>
        <end position="404"/>
    </location>
</feature>
<evidence type="ECO:0000313" key="5">
    <source>
        <dbReference type="Proteomes" id="UP000595140"/>
    </source>
</evidence>
<dbReference type="GO" id="GO:0003729">
    <property type="term" value="F:mRNA binding"/>
    <property type="evidence" value="ECO:0007669"/>
    <property type="project" value="TreeGrafter"/>
</dbReference>
<dbReference type="Proteomes" id="UP000595140">
    <property type="component" value="Unassembled WGS sequence"/>
</dbReference>
<feature type="repeat" description="PPR" evidence="3">
    <location>
        <begin position="265"/>
        <end position="299"/>
    </location>
</feature>
<evidence type="ECO:0008006" key="6">
    <source>
        <dbReference type="Google" id="ProtNLM"/>
    </source>
</evidence>
<comment type="similarity">
    <text evidence="1">Belongs to the PPR family. P subfamily.</text>
</comment>
<keyword evidence="2" id="KW-0677">Repeat</keyword>